<evidence type="ECO:0000256" key="2">
    <source>
        <dbReference type="SAM" id="SignalP"/>
    </source>
</evidence>
<sequence>MMMRNTLLAMALMTAPPAGAGPSGPGGHGEGFCHGSELFCASMASKNPADRLQKLTSILPPAAKGVHYQVRVAIVAILDHGPGSADEHGGKSAPKPGQNAPQT</sequence>
<name>A0A193QIJ4_SODGM</name>
<organism evidence="3 4">
    <name type="scientific">Sodalis glossinidius (strain morsitans)</name>
    <dbReference type="NCBI Taxonomy" id="343509"/>
    <lineage>
        <taxon>Bacteria</taxon>
        <taxon>Pseudomonadati</taxon>
        <taxon>Pseudomonadota</taxon>
        <taxon>Gammaproteobacteria</taxon>
        <taxon>Enterobacterales</taxon>
        <taxon>Bruguierivoracaceae</taxon>
        <taxon>Sodalis</taxon>
    </lineage>
</organism>
<feature type="chain" id="PRO_5008261611" evidence="2">
    <location>
        <begin position="21"/>
        <end position="103"/>
    </location>
</feature>
<dbReference type="OrthoDB" id="6504930at2"/>
<dbReference type="RefSeq" id="WP_050747539.1">
    <property type="nucleotide sequence ID" value="NC_007712.1"/>
</dbReference>
<evidence type="ECO:0000256" key="1">
    <source>
        <dbReference type="SAM" id="MobiDB-lite"/>
    </source>
</evidence>
<dbReference type="AlphaFoldDB" id="A0A193QIJ4"/>
<proteinExistence type="predicted"/>
<feature type="signal peptide" evidence="2">
    <location>
        <begin position="1"/>
        <end position="20"/>
    </location>
</feature>
<dbReference type="Proteomes" id="UP000245838">
    <property type="component" value="Chromosome sggmmb4_Chromosome"/>
</dbReference>
<evidence type="ECO:0000313" key="4">
    <source>
        <dbReference type="Proteomes" id="UP000245838"/>
    </source>
</evidence>
<gene>
    <name evidence="3" type="ORF">SGGMMB4_02353</name>
</gene>
<dbReference type="EMBL" id="LN854557">
    <property type="protein sequence ID" value="CRL44928.1"/>
    <property type="molecule type" value="Genomic_DNA"/>
</dbReference>
<accession>A0A193QIJ4</accession>
<evidence type="ECO:0000313" key="3">
    <source>
        <dbReference type="EMBL" id="CRL44928.1"/>
    </source>
</evidence>
<feature type="region of interest" description="Disordered" evidence="1">
    <location>
        <begin position="80"/>
        <end position="103"/>
    </location>
</feature>
<reference evidence="3 4" key="1">
    <citation type="submission" date="2015-05" db="EMBL/GenBank/DDBJ databases">
        <authorList>
            <person name="Goodhead I."/>
        </authorList>
    </citation>
    <scope>NUCLEOTIDE SEQUENCE [LARGE SCALE GENOMIC DNA]</scope>
    <source>
        <strain evidence="4">morsitans</strain>
    </source>
</reference>
<protein>
    <submittedName>
        <fullName evidence="3">Uncharacterized protein</fullName>
    </submittedName>
</protein>
<keyword evidence="2" id="KW-0732">Signal</keyword>